<comment type="caution">
    <text evidence="4">The sequence shown here is derived from an EMBL/GenBank/DDBJ whole genome shotgun (WGS) entry which is preliminary data.</text>
</comment>
<proteinExistence type="predicted"/>
<evidence type="ECO:0000313" key="5">
    <source>
        <dbReference type="Proteomes" id="UP001295423"/>
    </source>
</evidence>
<dbReference type="EMBL" id="CAKOGP040000001">
    <property type="protein sequence ID" value="CAJ1914048.1"/>
    <property type="molecule type" value="Genomic_DNA"/>
</dbReference>
<dbReference type="InterPro" id="IPR051240">
    <property type="entry name" value="Mito_RNA-Proc/Resp"/>
</dbReference>
<feature type="repeat" description="PPR" evidence="2">
    <location>
        <begin position="734"/>
        <end position="768"/>
    </location>
</feature>
<evidence type="ECO:0000256" key="3">
    <source>
        <dbReference type="SAM" id="MobiDB-lite"/>
    </source>
</evidence>
<reference evidence="4" key="1">
    <citation type="submission" date="2023-08" db="EMBL/GenBank/DDBJ databases">
        <authorList>
            <person name="Audoor S."/>
            <person name="Bilcke G."/>
        </authorList>
    </citation>
    <scope>NUCLEOTIDE SEQUENCE</scope>
</reference>
<dbReference type="Proteomes" id="UP001295423">
    <property type="component" value="Unassembled WGS sequence"/>
</dbReference>
<sequence>MTSYYRPFSSSVLAFSSEGEDLDLISDGISSQKKDLLLEAFAQQTNDNIQKIVGFLDNKLTKRGRTINLSTRWRKLNAIERGRNYRRNNTMKNSLTIEELWEEALAEASIPFMHPEMLSSSEDPLSNSEEETDESITASEEDSSEDVISSSPIFGLHLDEEGRIAELDDVSRLEANSESSLDIDSILNDAKEEYMSQRKGFESLNAALGAIALLNASRSEYWDVLDTTFDSGVEQSDAKLEEIATGELSTKEPLEDLSAIWEDDDDDVSTEKEDGSTDEITALTEATLSELIDSKEKEPWRTATISELFEDMEANQYILTTEESNLLLAYMVTSVDESVDAILNNSLQLFDQMKTLQISGQAESGPDIYTYRILLLALSRRLSASGEALKLSKGFFESGLEVTPEVYLNCMEVCFERNDLISAHDILRSALEQDETFRPPVASYIWMIDMMKNENLQEQALRLLNQVHEKHSLSSEEEGKLFVSLCNWPVRSRRGDLVDTTPLMLNILDILERRCKGDGDKPQKKIWRKLITRLWKQAKSGASNWKDLDRAIASFLGLYPEYVPDPLLLKQGLDMAEAMSDALVMAEMISRQSANAEDAPVGRFESFDGEGNPIPEVASVPQGVFRRSLDVCIRSGNAESGRQILDAFKAIKDDYPTKLQSDVFGLACLCYTRAGQANDAKDTLFAMSESDMDVSEEIVGAVLYSLVVNDRIEEANELFENMEQLVGKRQLTPGTASYDAMILSHIRSKSWDGALELFETMKEKNLPPSSQTIQSIVLASYQKDGRGNVLSTLDELLQEHGTSTSFDERTFLLASRLLLPKAPKTVDGLRTMLREISDTDPSLREEALNLTRSLRTAQVEEYRKASKGQPKSRVQPQDDGQTWQRSIGFLLALVRASSQQ</sequence>
<feature type="compositionally biased region" description="Polar residues" evidence="3">
    <location>
        <begin position="118"/>
        <end position="127"/>
    </location>
</feature>
<name>A0AAD2FFI4_9STRA</name>
<accession>A0AAD2FFI4</accession>
<dbReference type="PANTHER" id="PTHR47933">
    <property type="entry name" value="PENTATRICOPEPTIDE REPEAT-CONTAINING PROTEIN 1, MITOCHONDRIAL"/>
    <property type="match status" value="1"/>
</dbReference>
<evidence type="ECO:0000256" key="2">
    <source>
        <dbReference type="PROSITE-ProRule" id="PRU00708"/>
    </source>
</evidence>
<feature type="compositionally biased region" description="Acidic residues" evidence="3">
    <location>
        <begin position="128"/>
        <end position="145"/>
    </location>
</feature>
<dbReference type="Pfam" id="PF01535">
    <property type="entry name" value="PPR"/>
    <property type="match status" value="1"/>
</dbReference>
<evidence type="ECO:0008006" key="6">
    <source>
        <dbReference type="Google" id="ProtNLM"/>
    </source>
</evidence>
<dbReference type="InterPro" id="IPR011990">
    <property type="entry name" value="TPR-like_helical_dom_sf"/>
</dbReference>
<feature type="region of interest" description="Disordered" evidence="3">
    <location>
        <begin position="116"/>
        <end position="149"/>
    </location>
</feature>
<evidence type="ECO:0000313" key="4">
    <source>
        <dbReference type="EMBL" id="CAJ1914048.1"/>
    </source>
</evidence>
<keyword evidence="5" id="KW-1185">Reference proteome</keyword>
<dbReference type="AlphaFoldDB" id="A0AAD2FFI4"/>
<dbReference type="InterPro" id="IPR002885">
    <property type="entry name" value="PPR_rpt"/>
</dbReference>
<dbReference type="PROSITE" id="PS51375">
    <property type="entry name" value="PPR"/>
    <property type="match status" value="1"/>
</dbReference>
<dbReference type="Gene3D" id="1.25.40.10">
    <property type="entry name" value="Tetratricopeptide repeat domain"/>
    <property type="match status" value="2"/>
</dbReference>
<gene>
    <name evidence="4" type="ORF">CYCCA115_LOCUS675</name>
</gene>
<keyword evidence="1" id="KW-0677">Repeat</keyword>
<evidence type="ECO:0000256" key="1">
    <source>
        <dbReference type="ARBA" id="ARBA00022737"/>
    </source>
</evidence>
<protein>
    <recommendedName>
        <fullName evidence="6">Pentacotripeptide-repeat region of PRORP domain-containing protein</fullName>
    </recommendedName>
</protein>
<organism evidence="4 5">
    <name type="scientific">Cylindrotheca closterium</name>
    <dbReference type="NCBI Taxonomy" id="2856"/>
    <lineage>
        <taxon>Eukaryota</taxon>
        <taxon>Sar</taxon>
        <taxon>Stramenopiles</taxon>
        <taxon>Ochrophyta</taxon>
        <taxon>Bacillariophyta</taxon>
        <taxon>Bacillariophyceae</taxon>
        <taxon>Bacillariophycidae</taxon>
        <taxon>Bacillariales</taxon>
        <taxon>Bacillariaceae</taxon>
        <taxon>Cylindrotheca</taxon>
    </lineage>
</organism>
<dbReference type="NCBIfam" id="TIGR00756">
    <property type="entry name" value="PPR"/>
    <property type="match status" value="1"/>
</dbReference>
<dbReference type="GO" id="GO:0003729">
    <property type="term" value="F:mRNA binding"/>
    <property type="evidence" value="ECO:0007669"/>
    <property type="project" value="TreeGrafter"/>
</dbReference>